<comment type="caution">
    <text evidence="3">The sequence shown here is derived from an EMBL/GenBank/DDBJ whole genome shotgun (WGS) entry which is preliminary data.</text>
</comment>
<feature type="region of interest" description="Disordered" evidence="1">
    <location>
        <begin position="1"/>
        <end position="27"/>
    </location>
</feature>
<dbReference type="AlphaFoldDB" id="A0A9P4R8N6"/>
<evidence type="ECO:0000259" key="2">
    <source>
        <dbReference type="Pfam" id="PF24494"/>
    </source>
</evidence>
<dbReference type="PANTHER" id="PTHR40781:SF1">
    <property type="match status" value="1"/>
</dbReference>
<evidence type="ECO:0000256" key="1">
    <source>
        <dbReference type="SAM" id="MobiDB-lite"/>
    </source>
</evidence>
<keyword evidence="4" id="KW-1185">Reference proteome</keyword>
<evidence type="ECO:0000313" key="3">
    <source>
        <dbReference type="EMBL" id="KAF2741062.1"/>
    </source>
</evidence>
<gene>
    <name evidence="3" type="ORF">EJ04DRAFT_558432</name>
</gene>
<dbReference type="Proteomes" id="UP000799444">
    <property type="component" value="Unassembled WGS sequence"/>
</dbReference>
<dbReference type="EMBL" id="ML996098">
    <property type="protein sequence ID" value="KAF2741062.1"/>
    <property type="molecule type" value="Genomic_DNA"/>
</dbReference>
<evidence type="ECO:0000313" key="4">
    <source>
        <dbReference type="Proteomes" id="UP000799444"/>
    </source>
</evidence>
<sequence length="179" mass="19851">MALTLQNPTSPSSPYSPNTTSSPPSIPPTVYRIHHTSMQTRYSFATGFHSKNQSTILNQHSPLKTFGLAHLRHQTNISSPLISVYDSRSHAEAVARHWATQKSERFLVVEIDTRHLARGPVFRAADLLSAEVKAADADWLHQGEYLVMYRIPPQAIRIETPFGRPKGEGWMAPGVVGGN</sequence>
<feature type="compositionally biased region" description="Low complexity" evidence="1">
    <location>
        <begin position="8"/>
        <end position="23"/>
    </location>
</feature>
<proteinExistence type="predicted"/>
<dbReference type="OrthoDB" id="88561at2759"/>
<name>A0A9P4R8N6_9PLEO</name>
<dbReference type="PANTHER" id="PTHR40781">
    <property type="match status" value="1"/>
</dbReference>
<accession>A0A9P4R8N6</accession>
<dbReference type="InterPro" id="IPR056009">
    <property type="entry name" value="DUF7587"/>
</dbReference>
<protein>
    <recommendedName>
        <fullName evidence="2">DUF7587 domain-containing protein</fullName>
    </recommendedName>
</protein>
<organism evidence="3 4">
    <name type="scientific">Polyplosphaeria fusca</name>
    <dbReference type="NCBI Taxonomy" id="682080"/>
    <lineage>
        <taxon>Eukaryota</taxon>
        <taxon>Fungi</taxon>
        <taxon>Dikarya</taxon>
        <taxon>Ascomycota</taxon>
        <taxon>Pezizomycotina</taxon>
        <taxon>Dothideomycetes</taxon>
        <taxon>Pleosporomycetidae</taxon>
        <taxon>Pleosporales</taxon>
        <taxon>Tetraplosphaeriaceae</taxon>
        <taxon>Polyplosphaeria</taxon>
    </lineage>
</organism>
<reference evidence="3" key="1">
    <citation type="journal article" date="2020" name="Stud. Mycol.">
        <title>101 Dothideomycetes genomes: a test case for predicting lifestyles and emergence of pathogens.</title>
        <authorList>
            <person name="Haridas S."/>
            <person name="Albert R."/>
            <person name="Binder M."/>
            <person name="Bloem J."/>
            <person name="Labutti K."/>
            <person name="Salamov A."/>
            <person name="Andreopoulos B."/>
            <person name="Baker S."/>
            <person name="Barry K."/>
            <person name="Bills G."/>
            <person name="Bluhm B."/>
            <person name="Cannon C."/>
            <person name="Castanera R."/>
            <person name="Culley D."/>
            <person name="Daum C."/>
            <person name="Ezra D."/>
            <person name="Gonzalez J."/>
            <person name="Henrissat B."/>
            <person name="Kuo A."/>
            <person name="Liang C."/>
            <person name="Lipzen A."/>
            <person name="Lutzoni F."/>
            <person name="Magnuson J."/>
            <person name="Mondo S."/>
            <person name="Nolan M."/>
            <person name="Ohm R."/>
            <person name="Pangilinan J."/>
            <person name="Park H.-J."/>
            <person name="Ramirez L."/>
            <person name="Alfaro M."/>
            <person name="Sun H."/>
            <person name="Tritt A."/>
            <person name="Yoshinaga Y."/>
            <person name="Zwiers L.-H."/>
            <person name="Turgeon B."/>
            <person name="Goodwin S."/>
            <person name="Spatafora J."/>
            <person name="Crous P."/>
            <person name="Grigoriev I."/>
        </authorList>
    </citation>
    <scope>NUCLEOTIDE SEQUENCE</scope>
    <source>
        <strain evidence="3">CBS 125425</strain>
    </source>
</reference>
<feature type="domain" description="DUF7587" evidence="2">
    <location>
        <begin position="26"/>
        <end position="157"/>
    </location>
</feature>
<dbReference type="Pfam" id="PF24494">
    <property type="entry name" value="DUF7587"/>
    <property type="match status" value="1"/>
</dbReference>